<sequence>MLPNLRHRKNTLALLGLLVLLSFPALVSYNSKSHLEVIQDRGVLRLATLNSPSDYYLDKGEPAGFEYELVQAFASDLGVRLELQLSTGVPELMRRVKQRDAHLAAAGLTVTPARERLVAFGPRYLESAATLIYRETRGQPPPPVSRT</sequence>
<dbReference type="PANTHER" id="PTHR35936">
    <property type="entry name" value="MEMBRANE-BOUND LYTIC MUREIN TRANSGLYCOSYLASE F"/>
    <property type="match status" value="1"/>
</dbReference>
<evidence type="ECO:0000313" key="5">
    <source>
        <dbReference type="Proteomes" id="UP001596422"/>
    </source>
</evidence>
<dbReference type="PANTHER" id="PTHR35936:SF32">
    <property type="entry name" value="MEMBRANE-BOUND LYTIC MUREIN TRANSGLYCOSYLASE F"/>
    <property type="match status" value="1"/>
</dbReference>
<dbReference type="Pfam" id="PF00497">
    <property type="entry name" value="SBP_bac_3"/>
    <property type="match status" value="1"/>
</dbReference>
<feature type="domain" description="Solute-binding protein family 3/N-terminal" evidence="3">
    <location>
        <begin position="46"/>
        <end position="137"/>
    </location>
</feature>
<keyword evidence="5" id="KW-1185">Reference proteome</keyword>
<organism evidence="4 5">
    <name type="scientific">Marinobacterium aestuariivivens</name>
    <dbReference type="NCBI Taxonomy" id="1698799"/>
    <lineage>
        <taxon>Bacteria</taxon>
        <taxon>Pseudomonadati</taxon>
        <taxon>Pseudomonadota</taxon>
        <taxon>Gammaproteobacteria</taxon>
        <taxon>Oceanospirillales</taxon>
        <taxon>Oceanospirillaceae</taxon>
        <taxon>Marinobacterium</taxon>
    </lineage>
</organism>
<proteinExistence type="inferred from homology"/>
<comment type="similarity">
    <text evidence="1">Belongs to the bacterial solute-binding protein 3 family.</text>
</comment>
<dbReference type="Gene3D" id="3.40.190.10">
    <property type="entry name" value="Periplasmic binding protein-like II"/>
    <property type="match status" value="2"/>
</dbReference>
<dbReference type="InterPro" id="IPR001638">
    <property type="entry name" value="Solute-binding_3/MltF_N"/>
</dbReference>
<reference evidence="5" key="1">
    <citation type="journal article" date="2019" name="Int. J. Syst. Evol. Microbiol.">
        <title>The Global Catalogue of Microorganisms (GCM) 10K type strain sequencing project: providing services to taxonomists for standard genome sequencing and annotation.</title>
        <authorList>
            <consortium name="The Broad Institute Genomics Platform"/>
            <consortium name="The Broad Institute Genome Sequencing Center for Infectious Disease"/>
            <person name="Wu L."/>
            <person name="Ma J."/>
        </authorList>
    </citation>
    <scope>NUCLEOTIDE SEQUENCE [LARGE SCALE GENOMIC DNA]</scope>
    <source>
        <strain evidence="5">NBRC 111756</strain>
    </source>
</reference>
<dbReference type="Proteomes" id="UP001596422">
    <property type="component" value="Unassembled WGS sequence"/>
</dbReference>
<name>A0ABW1ZWQ1_9GAMM</name>
<accession>A0ABW1ZWQ1</accession>
<dbReference type="EMBL" id="JBHSWE010000001">
    <property type="protein sequence ID" value="MFC6669613.1"/>
    <property type="molecule type" value="Genomic_DNA"/>
</dbReference>
<comment type="caution">
    <text evidence="4">The sequence shown here is derived from an EMBL/GenBank/DDBJ whole genome shotgun (WGS) entry which is preliminary data.</text>
</comment>
<dbReference type="RefSeq" id="WP_379908163.1">
    <property type="nucleotide sequence ID" value="NZ_JBHSWE010000001.1"/>
</dbReference>
<dbReference type="SUPFAM" id="SSF53850">
    <property type="entry name" value="Periplasmic binding protein-like II"/>
    <property type="match status" value="1"/>
</dbReference>
<evidence type="ECO:0000259" key="3">
    <source>
        <dbReference type="Pfam" id="PF00497"/>
    </source>
</evidence>
<evidence type="ECO:0000256" key="1">
    <source>
        <dbReference type="ARBA" id="ARBA00010333"/>
    </source>
</evidence>
<gene>
    <name evidence="4" type="ORF">ACFQDL_05550</name>
</gene>
<evidence type="ECO:0000256" key="2">
    <source>
        <dbReference type="ARBA" id="ARBA00022729"/>
    </source>
</evidence>
<keyword evidence="2" id="KW-0732">Signal</keyword>
<evidence type="ECO:0000313" key="4">
    <source>
        <dbReference type="EMBL" id="MFC6669613.1"/>
    </source>
</evidence>
<protein>
    <submittedName>
        <fullName evidence="4">Transporter substrate-binding domain-containing protein</fullName>
    </submittedName>
</protein>